<accession>A0ACC1CNJ5</accession>
<dbReference type="Proteomes" id="UP000824533">
    <property type="component" value="Linkage Group LG20"/>
</dbReference>
<organism evidence="1 2">
    <name type="scientific">Dendrolimus kikuchii</name>
    <dbReference type="NCBI Taxonomy" id="765133"/>
    <lineage>
        <taxon>Eukaryota</taxon>
        <taxon>Metazoa</taxon>
        <taxon>Ecdysozoa</taxon>
        <taxon>Arthropoda</taxon>
        <taxon>Hexapoda</taxon>
        <taxon>Insecta</taxon>
        <taxon>Pterygota</taxon>
        <taxon>Neoptera</taxon>
        <taxon>Endopterygota</taxon>
        <taxon>Lepidoptera</taxon>
        <taxon>Glossata</taxon>
        <taxon>Ditrysia</taxon>
        <taxon>Bombycoidea</taxon>
        <taxon>Lasiocampidae</taxon>
        <taxon>Dendrolimus</taxon>
    </lineage>
</organism>
<sequence length="87" mass="9762">MDWPTFLLRMMFALQTAKNSMKAFAQWSLGFIGAKTTVIVDGNTVTQVSKFPDGKILTFKGEYSGDDLVITLTNSKWDGVAKRYYKA</sequence>
<evidence type="ECO:0000313" key="2">
    <source>
        <dbReference type="Proteomes" id="UP000824533"/>
    </source>
</evidence>
<evidence type="ECO:0000313" key="1">
    <source>
        <dbReference type="EMBL" id="KAJ0173161.1"/>
    </source>
</evidence>
<comment type="caution">
    <text evidence="1">The sequence shown here is derived from an EMBL/GenBank/DDBJ whole genome shotgun (WGS) entry which is preliminary data.</text>
</comment>
<dbReference type="EMBL" id="CM034406">
    <property type="protein sequence ID" value="KAJ0173161.1"/>
    <property type="molecule type" value="Genomic_DNA"/>
</dbReference>
<keyword evidence="2" id="KW-1185">Reference proteome</keyword>
<proteinExistence type="predicted"/>
<protein>
    <submittedName>
        <fullName evidence="1">Uncharacterized protein</fullName>
    </submittedName>
</protein>
<reference evidence="1 2" key="1">
    <citation type="journal article" date="2021" name="Front. Genet.">
        <title>Chromosome-Level Genome Assembly Reveals Significant Gene Expansion in the Toll and IMD Signaling Pathways of Dendrolimus kikuchii.</title>
        <authorList>
            <person name="Zhou J."/>
            <person name="Wu P."/>
            <person name="Xiong Z."/>
            <person name="Liu N."/>
            <person name="Zhao N."/>
            <person name="Ji M."/>
            <person name="Qiu Y."/>
            <person name="Yang B."/>
        </authorList>
    </citation>
    <scope>NUCLEOTIDE SEQUENCE [LARGE SCALE GENOMIC DNA]</scope>
    <source>
        <strain evidence="1">Ann1</strain>
    </source>
</reference>
<name>A0ACC1CNJ5_9NEOP</name>
<gene>
    <name evidence="1" type="ORF">K1T71_011337</name>
</gene>